<dbReference type="PANTHER" id="PTHR46207:SF1">
    <property type="entry name" value="PROTEIN RCC2"/>
    <property type="match status" value="1"/>
</dbReference>
<dbReference type="GO" id="GO:0031267">
    <property type="term" value="F:small GTPase binding"/>
    <property type="evidence" value="ECO:0007669"/>
    <property type="project" value="TreeGrafter"/>
</dbReference>
<dbReference type="PANTHER" id="PTHR46207">
    <property type="entry name" value="PROTEIN RCC2"/>
    <property type="match status" value="1"/>
</dbReference>
<dbReference type="InterPro" id="IPR028641">
    <property type="entry name" value="RCC2"/>
</dbReference>
<dbReference type="InterPro" id="IPR000408">
    <property type="entry name" value="Reg_chr_condens"/>
</dbReference>
<evidence type="ECO:0000313" key="2">
    <source>
        <dbReference type="EMBL" id="KAG8227166.1"/>
    </source>
</evidence>
<proteinExistence type="predicted"/>
<dbReference type="PROSITE" id="PS50012">
    <property type="entry name" value="RCC1_3"/>
    <property type="match status" value="2"/>
</dbReference>
<sequence length="171" mass="18697">MKRVFSWGFGGYGRLGHAEPKDEMVPRLIKVFDAQSRGVRSVFAGNSYSIALTDFGTLYLWGQTKRTGEANMYPKPVQDLAGWAIRSVGCSNTSIVVAADESVIAWGPSPTYGEMGLGEIRKSSTTPIEVKSLEGVHVLQVACGMGHSLMLAREENEQETARIQKLPVYNV</sequence>
<dbReference type="PROSITE" id="PS00626">
    <property type="entry name" value="RCC1_2"/>
    <property type="match status" value="1"/>
</dbReference>
<protein>
    <submittedName>
        <fullName evidence="2">Uncharacterized protein</fullName>
    </submittedName>
</protein>
<evidence type="ECO:0000256" key="1">
    <source>
        <dbReference type="PROSITE-ProRule" id="PRU00235"/>
    </source>
</evidence>
<organism evidence="2 3">
    <name type="scientific">Ladona fulva</name>
    <name type="common">Scarce chaser dragonfly</name>
    <name type="synonym">Libellula fulva</name>
    <dbReference type="NCBI Taxonomy" id="123851"/>
    <lineage>
        <taxon>Eukaryota</taxon>
        <taxon>Metazoa</taxon>
        <taxon>Ecdysozoa</taxon>
        <taxon>Arthropoda</taxon>
        <taxon>Hexapoda</taxon>
        <taxon>Insecta</taxon>
        <taxon>Pterygota</taxon>
        <taxon>Palaeoptera</taxon>
        <taxon>Odonata</taxon>
        <taxon>Epiprocta</taxon>
        <taxon>Anisoptera</taxon>
        <taxon>Libelluloidea</taxon>
        <taxon>Libellulidae</taxon>
        <taxon>Ladona</taxon>
    </lineage>
</organism>
<feature type="repeat" description="RCC1" evidence="1">
    <location>
        <begin position="101"/>
        <end position="154"/>
    </location>
</feature>
<comment type="caution">
    <text evidence="2">The sequence shown here is derived from an EMBL/GenBank/DDBJ whole genome shotgun (WGS) entry which is preliminary data.</text>
</comment>
<dbReference type="Proteomes" id="UP000792457">
    <property type="component" value="Unassembled WGS sequence"/>
</dbReference>
<dbReference type="SUPFAM" id="SSF50985">
    <property type="entry name" value="RCC1/BLIP-II"/>
    <property type="match status" value="1"/>
</dbReference>
<dbReference type="AlphaFoldDB" id="A0A8K0NYW7"/>
<dbReference type="Gene3D" id="2.130.10.30">
    <property type="entry name" value="Regulator of chromosome condensation 1/beta-lactamase-inhibitor protein II"/>
    <property type="match status" value="1"/>
</dbReference>
<reference evidence="2" key="2">
    <citation type="submission" date="2017-10" db="EMBL/GenBank/DDBJ databases">
        <title>Ladona fulva Genome sequencing and assembly.</title>
        <authorList>
            <person name="Murali S."/>
            <person name="Richards S."/>
            <person name="Bandaranaike D."/>
            <person name="Bellair M."/>
            <person name="Blankenburg K."/>
            <person name="Chao H."/>
            <person name="Dinh H."/>
            <person name="Doddapaneni H."/>
            <person name="Dugan-Rocha S."/>
            <person name="Elkadiri S."/>
            <person name="Gnanaolivu R."/>
            <person name="Hernandez B."/>
            <person name="Skinner E."/>
            <person name="Javaid M."/>
            <person name="Lee S."/>
            <person name="Li M."/>
            <person name="Ming W."/>
            <person name="Munidasa M."/>
            <person name="Muniz J."/>
            <person name="Nguyen L."/>
            <person name="Hughes D."/>
            <person name="Osuji N."/>
            <person name="Pu L.-L."/>
            <person name="Puazo M."/>
            <person name="Qu C."/>
            <person name="Quiroz J."/>
            <person name="Raj R."/>
            <person name="Weissenberger G."/>
            <person name="Xin Y."/>
            <person name="Zou X."/>
            <person name="Han Y."/>
            <person name="Worley K."/>
            <person name="Muzny D."/>
            <person name="Gibbs R."/>
        </authorList>
    </citation>
    <scope>NUCLEOTIDE SEQUENCE</scope>
    <source>
        <strain evidence="2">Sampled in the wild</strain>
    </source>
</reference>
<gene>
    <name evidence="2" type="ORF">J437_LFUL001710</name>
</gene>
<dbReference type="InterPro" id="IPR009091">
    <property type="entry name" value="RCC1/BLIP-II"/>
</dbReference>
<dbReference type="OrthoDB" id="297375at2759"/>
<accession>A0A8K0NYW7</accession>
<feature type="repeat" description="RCC1" evidence="1">
    <location>
        <begin position="2"/>
        <end position="55"/>
    </location>
</feature>
<dbReference type="GO" id="GO:0016020">
    <property type="term" value="C:membrane"/>
    <property type="evidence" value="ECO:0007669"/>
    <property type="project" value="TreeGrafter"/>
</dbReference>
<keyword evidence="3" id="KW-1185">Reference proteome</keyword>
<name>A0A8K0NYW7_LADFU</name>
<dbReference type="Pfam" id="PF00415">
    <property type="entry name" value="RCC1"/>
    <property type="match status" value="2"/>
</dbReference>
<evidence type="ECO:0000313" key="3">
    <source>
        <dbReference type="Proteomes" id="UP000792457"/>
    </source>
</evidence>
<dbReference type="EMBL" id="KZ308312">
    <property type="protein sequence ID" value="KAG8227166.1"/>
    <property type="molecule type" value="Genomic_DNA"/>
</dbReference>
<reference evidence="2" key="1">
    <citation type="submission" date="2013-04" db="EMBL/GenBank/DDBJ databases">
        <authorList>
            <person name="Qu J."/>
            <person name="Murali S.C."/>
            <person name="Bandaranaike D."/>
            <person name="Bellair M."/>
            <person name="Blankenburg K."/>
            <person name="Chao H."/>
            <person name="Dinh H."/>
            <person name="Doddapaneni H."/>
            <person name="Downs B."/>
            <person name="Dugan-Rocha S."/>
            <person name="Elkadiri S."/>
            <person name="Gnanaolivu R.D."/>
            <person name="Hernandez B."/>
            <person name="Javaid M."/>
            <person name="Jayaseelan J.C."/>
            <person name="Lee S."/>
            <person name="Li M."/>
            <person name="Ming W."/>
            <person name="Munidasa M."/>
            <person name="Muniz J."/>
            <person name="Nguyen L."/>
            <person name="Ongeri F."/>
            <person name="Osuji N."/>
            <person name="Pu L.-L."/>
            <person name="Puazo M."/>
            <person name="Qu C."/>
            <person name="Quiroz J."/>
            <person name="Raj R."/>
            <person name="Weissenberger G."/>
            <person name="Xin Y."/>
            <person name="Zou X."/>
            <person name="Han Y."/>
            <person name="Richards S."/>
            <person name="Worley K."/>
            <person name="Muzny D."/>
            <person name="Gibbs R."/>
        </authorList>
    </citation>
    <scope>NUCLEOTIDE SEQUENCE</scope>
    <source>
        <strain evidence="2">Sampled in the wild</strain>
    </source>
</reference>